<comment type="caution">
    <text evidence="2">The sequence shown here is derived from an EMBL/GenBank/DDBJ whole genome shotgun (WGS) entry which is preliminary data.</text>
</comment>
<dbReference type="AlphaFoldDB" id="A0A7C5QE29"/>
<protein>
    <recommendedName>
        <fullName evidence="1">Extradiol ring-cleavage dioxygenase class III enzyme subunit B domain-containing protein</fullName>
    </recommendedName>
</protein>
<dbReference type="GO" id="GO:0008198">
    <property type="term" value="F:ferrous iron binding"/>
    <property type="evidence" value="ECO:0007669"/>
    <property type="project" value="InterPro"/>
</dbReference>
<evidence type="ECO:0000259" key="1">
    <source>
        <dbReference type="Pfam" id="PF02900"/>
    </source>
</evidence>
<sequence length="280" mass="32163">MGWGGVCLAIVVGAAAGPHSPVVYQLPWEESEEYVREMEKVRECFKEIGRRINVLKPDVLLVFGADHVQTFWFGNFPQMMVFTGEAANYCVGGRRVLHLKNHHELAEELLFGLVEEEFDVGFSQEVDFFDHPFTTPLYWILQTCNVPDIRVIPFQLNTNVHPRVKLKRCYDLGQAVRRVLERSKRPERVFAIGTGGLSHFPGTPYYGNIDEEADRYILNMLERGKFRELCDLDYDWLDSTGNHELGTWIAAASCANAKSTEVLTYWTAWNNGYSVVWFRT</sequence>
<name>A0A7C5QE29_CALS0</name>
<dbReference type="GO" id="GO:0016702">
    <property type="term" value="F:oxidoreductase activity, acting on single donors with incorporation of molecular oxygen, incorporation of two atoms of oxygen"/>
    <property type="evidence" value="ECO:0007669"/>
    <property type="project" value="UniProtKB-ARBA"/>
</dbReference>
<gene>
    <name evidence="2" type="ORF">ENM11_07895</name>
</gene>
<feature type="domain" description="Extradiol ring-cleavage dioxygenase class III enzyme subunit B" evidence="1">
    <location>
        <begin position="15"/>
        <end position="262"/>
    </location>
</feature>
<dbReference type="Pfam" id="PF02900">
    <property type="entry name" value="LigB"/>
    <property type="match status" value="1"/>
</dbReference>
<reference evidence="2" key="1">
    <citation type="journal article" date="2020" name="mSystems">
        <title>Genome- and Community-Level Interaction Insights into Carbon Utilization and Element Cycling Functions of Hydrothermarchaeota in Hydrothermal Sediment.</title>
        <authorList>
            <person name="Zhou Z."/>
            <person name="Liu Y."/>
            <person name="Xu W."/>
            <person name="Pan J."/>
            <person name="Luo Z.H."/>
            <person name="Li M."/>
        </authorList>
    </citation>
    <scope>NUCLEOTIDE SEQUENCE [LARGE SCALE GENOMIC DNA]</scope>
    <source>
        <strain evidence="2">SpSt-1056</strain>
    </source>
</reference>
<dbReference type="SUPFAM" id="SSF53213">
    <property type="entry name" value="LigB-like"/>
    <property type="match status" value="1"/>
</dbReference>
<evidence type="ECO:0000313" key="2">
    <source>
        <dbReference type="EMBL" id="HHK69048.1"/>
    </source>
</evidence>
<dbReference type="EMBL" id="DRWN01000066">
    <property type="protein sequence ID" value="HHK69048.1"/>
    <property type="molecule type" value="Genomic_DNA"/>
</dbReference>
<accession>A0A7C5QE29</accession>
<organism evidence="2">
    <name type="scientific">Caldiarchaeum subterraneum</name>
    <dbReference type="NCBI Taxonomy" id="311458"/>
    <lineage>
        <taxon>Archaea</taxon>
        <taxon>Nitrososphaerota</taxon>
        <taxon>Candidatus Caldarchaeales</taxon>
        <taxon>Candidatus Caldarchaeaceae</taxon>
        <taxon>Candidatus Caldarchaeum</taxon>
    </lineage>
</organism>
<dbReference type="Gene3D" id="3.40.830.10">
    <property type="entry name" value="LigB-like"/>
    <property type="match status" value="1"/>
</dbReference>
<dbReference type="InterPro" id="IPR004183">
    <property type="entry name" value="Xdiol_dOase_suB"/>
</dbReference>
<proteinExistence type="predicted"/>